<comment type="catalytic activity">
    <reaction evidence="12 14">
        <text>Hydrolyzes single-stranded DNA or mismatched double-stranded DNA and polynucleotides, releasing free uracil.</text>
        <dbReference type="EC" id="3.2.2.27"/>
    </reaction>
</comment>
<dbReference type="HAMAP" id="MF_00148">
    <property type="entry name" value="UDG"/>
    <property type="match status" value="1"/>
</dbReference>
<evidence type="ECO:0000256" key="6">
    <source>
        <dbReference type="ARBA" id="ARBA00023128"/>
    </source>
</evidence>
<dbReference type="Gene3D" id="3.40.470.10">
    <property type="entry name" value="Uracil-DNA glycosylase-like domain"/>
    <property type="match status" value="1"/>
</dbReference>
<comment type="subcellular location">
    <subcellularLocation>
        <location evidence="12">Mitochondrion</location>
    </subcellularLocation>
    <subcellularLocation>
        <location evidence="12">Nucleus</location>
    </subcellularLocation>
</comment>
<dbReference type="PANTHER" id="PTHR11264">
    <property type="entry name" value="URACIL-DNA GLYCOSYLASE"/>
    <property type="match status" value="1"/>
</dbReference>
<organism evidence="17 18">
    <name type="scientific">Paramormyrops kingsleyae</name>
    <dbReference type="NCBI Taxonomy" id="1676925"/>
    <lineage>
        <taxon>Eukaryota</taxon>
        <taxon>Metazoa</taxon>
        <taxon>Chordata</taxon>
        <taxon>Craniata</taxon>
        <taxon>Vertebrata</taxon>
        <taxon>Euteleostomi</taxon>
        <taxon>Actinopterygii</taxon>
        <taxon>Neopterygii</taxon>
        <taxon>Teleostei</taxon>
        <taxon>Osteoglossocephala</taxon>
        <taxon>Osteoglossomorpha</taxon>
        <taxon>Osteoglossiformes</taxon>
        <taxon>Mormyridae</taxon>
        <taxon>Paramormyrops</taxon>
    </lineage>
</organism>
<keyword evidence="7 12" id="KW-0234">DNA repair</keyword>
<evidence type="ECO:0000256" key="1">
    <source>
        <dbReference type="ARBA" id="ARBA00008184"/>
    </source>
</evidence>
<comment type="subunit">
    <text evidence="11">Interacts with RPA2 subunit of the RPA trimer; this interaction mediates UNG2 recruitment to RPA-coated single-stranded DNA at stalled replication forks. Interacts with PCNA; this interaction mediates UNG2 recruitment to S-phase replication foci. Interacts (via N-terminus) with FAM72A.</text>
</comment>
<comment type="function">
    <text evidence="12 14">Excises uracil residues from the DNA which can arise as a result of misincorporation of dUMP residues by DNA polymerase or due to deamination of cytosine.</text>
</comment>
<evidence type="ECO:0000256" key="15">
    <source>
        <dbReference type="SAM" id="MobiDB-lite"/>
    </source>
</evidence>
<dbReference type="NCBIfam" id="NF003591">
    <property type="entry name" value="PRK05254.1-4"/>
    <property type="match status" value="1"/>
</dbReference>
<dbReference type="InterPro" id="IPR002043">
    <property type="entry name" value="UDG_fam1"/>
</dbReference>
<evidence type="ECO:0000256" key="10">
    <source>
        <dbReference type="ARBA" id="ARBA00052828"/>
    </source>
</evidence>
<evidence type="ECO:0000256" key="4">
    <source>
        <dbReference type="ARBA" id="ARBA00022801"/>
    </source>
</evidence>
<dbReference type="GO" id="GO:0097510">
    <property type="term" value="P:base-excision repair, AP site formation via deaminated base removal"/>
    <property type="evidence" value="ECO:0007669"/>
    <property type="project" value="TreeGrafter"/>
</dbReference>
<evidence type="ECO:0000259" key="16">
    <source>
        <dbReference type="SMART" id="SM00986"/>
    </source>
</evidence>
<dbReference type="PANTHER" id="PTHR11264:SF0">
    <property type="entry name" value="URACIL-DNA GLYCOSYLASE"/>
    <property type="match status" value="1"/>
</dbReference>
<keyword evidence="5" id="KW-0007">Acetylation</keyword>
<keyword evidence="4 12" id="KW-0378">Hydrolase</keyword>
<evidence type="ECO:0000256" key="14">
    <source>
        <dbReference type="RuleBase" id="RU003780"/>
    </source>
</evidence>
<protein>
    <recommendedName>
        <fullName evidence="12 14">Uracil-DNA glycosylase</fullName>
        <shortName evidence="12">UDG</shortName>
        <ecNumber evidence="12 14">3.2.2.27</ecNumber>
    </recommendedName>
</protein>
<dbReference type="SMART" id="SM00987">
    <property type="entry name" value="UreE_C"/>
    <property type="match status" value="1"/>
</dbReference>
<dbReference type="NCBIfam" id="NF003588">
    <property type="entry name" value="PRK05254.1-1"/>
    <property type="match status" value="1"/>
</dbReference>
<gene>
    <name evidence="12" type="primary">UNG</name>
    <name evidence="12" type="synonym">UNG1</name>
</gene>
<dbReference type="EC" id="3.2.2.27" evidence="12 14"/>
<evidence type="ECO:0000313" key="17">
    <source>
        <dbReference type="Ensembl" id="ENSPKIP00000010352.1"/>
    </source>
</evidence>
<dbReference type="FunFam" id="3.40.470.10:FF:000004">
    <property type="entry name" value="Uracil-DNA glycosylase"/>
    <property type="match status" value="1"/>
</dbReference>
<dbReference type="PROSITE" id="PS00130">
    <property type="entry name" value="U_DNA_GLYCOSYLASE"/>
    <property type="match status" value="1"/>
</dbReference>
<evidence type="ECO:0000256" key="2">
    <source>
        <dbReference type="ARBA" id="ARBA00022553"/>
    </source>
</evidence>
<evidence type="ECO:0000256" key="3">
    <source>
        <dbReference type="ARBA" id="ARBA00022763"/>
    </source>
</evidence>
<evidence type="ECO:0000256" key="13">
    <source>
        <dbReference type="PROSITE-ProRule" id="PRU10072"/>
    </source>
</evidence>
<dbReference type="AlphaFoldDB" id="A0A3B3QUR2"/>
<feature type="compositionally biased region" description="Basic and acidic residues" evidence="15">
    <location>
        <begin position="26"/>
        <end position="48"/>
    </location>
</feature>
<evidence type="ECO:0000256" key="8">
    <source>
        <dbReference type="ARBA" id="ARBA00023242"/>
    </source>
</evidence>
<dbReference type="CDD" id="cd10027">
    <property type="entry name" value="UDG-F1-like"/>
    <property type="match status" value="1"/>
</dbReference>
<comment type="similarity">
    <text evidence="1 12 14">Belongs to the uracil-DNA glycosylase (UDG) superfamily. UNG family.</text>
</comment>
<evidence type="ECO:0000313" key="18">
    <source>
        <dbReference type="Proteomes" id="UP000261540"/>
    </source>
</evidence>
<dbReference type="SMART" id="SM00986">
    <property type="entry name" value="UDG"/>
    <property type="match status" value="1"/>
</dbReference>
<keyword evidence="8 12" id="KW-0539">Nucleus</keyword>
<dbReference type="InterPro" id="IPR005122">
    <property type="entry name" value="Uracil-DNA_glycosylase-like"/>
</dbReference>
<evidence type="ECO:0000256" key="7">
    <source>
        <dbReference type="ARBA" id="ARBA00023204"/>
    </source>
</evidence>
<dbReference type="NCBIfam" id="NF003592">
    <property type="entry name" value="PRK05254.1-5"/>
    <property type="match status" value="1"/>
</dbReference>
<dbReference type="NCBIfam" id="TIGR00628">
    <property type="entry name" value="ung"/>
    <property type="match status" value="1"/>
</dbReference>
<evidence type="ECO:0000256" key="12">
    <source>
        <dbReference type="HAMAP-Rule" id="MF_03166"/>
    </source>
</evidence>
<dbReference type="Pfam" id="PF03167">
    <property type="entry name" value="UDG"/>
    <property type="match status" value="1"/>
</dbReference>
<dbReference type="InterPro" id="IPR036895">
    <property type="entry name" value="Uracil-DNA_glycosylase-like_sf"/>
</dbReference>
<reference evidence="17" key="2">
    <citation type="submission" date="2025-09" db="UniProtKB">
        <authorList>
            <consortium name="Ensembl"/>
        </authorList>
    </citation>
    <scope>IDENTIFICATION</scope>
</reference>
<evidence type="ECO:0000256" key="11">
    <source>
        <dbReference type="ARBA" id="ARBA00064140"/>
    </source>
</evidence>
<keyword evidence="2" id="KW-0597">Phosphoprotein</keyword>
<sequence length="294" mass="32944">MIGQKTITSFFSPVGKKRTFAEQNDTGEKESKGAKEAPVKKTKLESNKRALVSQSSPTRLAEIEAPYLRHAPDGIGESWRKGLSAEFGKPYFTQLMSFVSEERKQHTVYPPSHQVFTWTQMCLIQDVKVVILGQDPYHGPGQAHGLCFSVQKPVPPPPSLVNMFKELAADIEGFRHPGHGDLTGWARQGVLLLNAVLTVRAHQANSHKDKGWEKFTDSVVQWLSSNLDGLVFMLWGSYAQKKGAAIDRKRHHILETVHPSPLSAHRGFFGCRHFSKTNELLRKTGKKPIDWKAL</sequence>
<comment type="catalytic activity">
    <reaction evidence="10">
        <text>a 2'-deoxyuridine in single-stranded DNA + H2O = a 2'-deoxyribose 5'-monophosphate in single-stranded DNA + uracil</text>
        <dbReference type="Rhea" id="RHEA:81459"/>
        <dbReference type="Rhea" id="RHEA-COMP:12847"/>
        <dbReference type="Rhea" id="RHEA-COMP:19684"/>
        <dbReference type="ChEBI" id="CHEBI:15377"/>
        <dbReference type="ChEBI" id="CHEBI:17568"/>
        <dbReference type="ChEBI" id="CHEBI:133902"/>
        <dbReference type="ChEBI" id="CHEBI:139095"/>
    </reaction>
    <physiologicalReaction direction="left-to-right" evidence="10">
        <dbReference type="Rhea" id="RHEA:81460"/>
    </physiologicalReaction>
</comment>
<keyword evidence="18" id="KW-1185">Reference proteome</keyword>
<feature type="domain" description="Uracil-DNA glycosylase-like" evidence="16">
    <location>
        <begin position="120"/>
        <end position="281"/>
    </location>
</feature>
<dbReference type="GeneTree" id="ENSGT00390000003405"/>
<reference evidence="17" key="1">
    <citation type="submission" date="2025-08" db="UniProtKB">
        <authorList>
            <consortium name="Ensembl"/>
        </authorList>
    </citation>
    <scope>IDENTIFICATION</scope>
</reference>
<comment type="catalytic activity">
    <reaction evidence="9">
        <text>a 2'-deoxyuridine in double-stranded DNA + H2O = a 2'-deoxyribose 5'-monophosphate in double-stranded DNA + uracil</text>
        <dbReference type="Rhea" id="RHEA:81455"/>
        <dbReference type="Rhea" id="RHEA-COMP:14231"/>
        <dbReference type="Rhea" id="RHEA-COMP:17071"/>
        <dbReference type="ChEBI" id="CHEBI:15377"/>
        <dbReference type="ChEBI" id="CHEBI:17568"/>
        <dbReference type="ChEBI" id="CHEBI:133902"/>
        <dbReference type="ChEBI" id="CHEBI:139095"/>
    </reaction>
    <physiologicalReaction direction="left-to-right" evidence="9">
        <dbReference type="Rhea" id="RHEA:81456"/>
    </physiologicalReaction>
</comment>
<dbReference type="Proteomes" id="UP000261540">
    <property type="component" value="Unplaced"/>
</dbReference>
<feature type="region of interest" description="Disordered" evidence="15">
    <location>
        <begin position="18"/>
        <end position="55"/>
    </location>
</feature>
<accession>A0A3B3QUR2</accession>
<dbReference type="GO" id="GO:0005654">
    <property type="term" value="C:nucleoplasm"/>
    <property type="evidence" value="ECO:0007669"/>
    <property type="project" value="UniProtKB-ARBA"/>
</dbReference>
<dbReference type="InterPro" id="IPR018085">
    <property type="entry name" value="Ura-DNA_Glyclase_AS"/>
</dbReference>
<dbReference type="STRING" id="1676925.ENSPKIP00000010352"/>
<evidence type="ECO:0000256" key="5">
    <source>
        <dbReference type="ARBA" id="ARBA00022990"/>
    </source>
</evidence>
<feature type="active site" description="Proton acceptor" evidence="12 13">
    <location>
        <position position="135"/>
    </location>
</feature>
<dbReference type="NCBIfam" id="NF003589">
    <property type="entry name" value="PRK05254.1-2"/>
    <property type="match status" value="1"/>
</dbReference>
<dbReference type="Ensembl" id="ENSPKIT00000034483.1">
    <property type="protein sequence ID" value="ENSPKIP00000010352.1"/>
    <property type="gene ID" value="ENSPKIG00000025102.1"/>
</dbReference>
<evidence type="ECO:0000256" key="9">
    <source>
        <dbReference type="ARBA" id="ARBA00052069"/>
    </source>
</evidence>
<dbReference type="GO" id="GO:0005739">
    <property type="term" value="C:mitochondrion"/>
    <property type="evidence" value="ECO:0007669"/>
    <property type="project" value="UniProtKB-SubCell"/>
</dbReference>
<dbReference type="GO" id="GO:0004844">
    <property type="term" value="F:uracil DNA N-glycosylase activity"/>
    <property type="evidence" value="ECO:0007669"/>
    <property type="project" value="UniProtKB-UniRule"/>
</dbReference>
<name>A0A3B3QUR2_9TELE</name>
<keyword evidence="6 12" id="KW-0496">Mitochondrion</keyword>
<proteinExistence type="inferred from homology"/>
<keyword evidence="3 12" id="KW-0227">DNA damage</keyword>
<dbReference type="SUPFAM" id="SSF52141">
    <property type="entry name" value="Uracil-DNA glycosylase-like"/>
    <property type="match status" value="1"/>
</dbReference>